<keyword evidence="4" id="KW-1185">Reference proteome</keyword>
<keyword evidence="2" id="KW-0732">Signal</keyword>
<proteinExistence type="predicted"/>
<reference evidence="3 4" key="1">
    <citation type="submission" date="2018-04" db="EMBL/GenBank/DDBJ databases">
        <title>Pararhodobacter oceanense sp. nov., isolated from marine intertidal sediment.</title>
        <authorList>
            <person name="Wang X.-L."/>
            <person name="Du Z.-J."/>
        </authorList>
    </citation>
    <scope>NUCLEOTIDE SEQUENCE [LARGE SCALE GENOMIC DNA]</scope>
    <source>
        <strain evidence="3 4">AM505</strain>
    </source>
</reference>
<dbReference type="InterPro" id="IPR036182">
    <property type="entry name" value="PCuAC_sf"/>
</dbReference>
<dbReference type="EMBL" id="QDKM01000003">
    <property type="protein sequence ID" value="PVH29284.1"/>
    <property type="molecule type" value="Genomic_DNA"/>
</dbReference>
<name>A0A2T8HV28_9RHOB</name>
<sequence>MIRFFTLTAAAALLSTPALACAGFEVHHAYARASMPSSPTGGAFMVLVNTGENDCHVTGARSDVAQRTELHTHIQDENGVMRMREVEDGFHVPAGGEHELARGGDHVMFMGLNAPFEQDAILEVTFDFADGSEHRFEVPVDLHRMPAEGHDHAHDHGHGESHGDHGDHGEMSHDH</sequence>
<dbReference type="InterPro" id="IPR007410">
    <property type="entry name" value="LpqE-like"/>
</dbReference>
<gene>
    <name evidence="3" type="ORF">DDE20_09745</name>
</gene>
<dbReference type="Proteomes" id="UP000245911">
    <property type="component" value="Unassembled WGS sequence"/>
</dbReference>
<accession>A0A2T8HV28</accession>
<dbReference type="PANTHER" id="PTHR36302">
    <property type="entry name" value="BLR7088 PROTEIN"/>
    <property type="match status" value="1"/>
</dbReference>
<feature type="signal peptide" evidence="2">
    <location>
        <begin position="1"/>
        <end position="20"/>
    </location>
</feature>
<evidence type="ECO:0000313" key="4">
    <source>
        <dbReference type="Proteomes" id="UP000245911"/>
    </source>
</evidence>
<dbReference type="AlphaFoldDB" id="A0A2T8HV28"/>
<organism evidence="3 4">
    <name type="scientific">Pararhodobacter oceanensis</name>
    <dbReference type="NCBI Taxonomy" id="2172121"/>
    <lineage>
        <taxon>Bacteria</taxon>
        <taxon>Pseudomonadati</taxon>
        <taxon>Pseudomonadota</taxon>
        <taxon>Alphaproteobacteria</taxon>
        <taxon>Rhodobacterales</taxon>
        <taxon>Paracoccaceae</taxon>
        <taxon>Pararhodobacter</taxon>
    </lineage>
</organism>
<protein>
    <submittedName>
        <fullName evidence="3">Copper-binding protein</fullName>
    </submittedName>
</protein>
<dbReference type="RefSeq" id="WP_116558279.1">
    <property type="nucleotide sequence ID" value="NZ_QDKM01000003.1"/>
</dbReference>
<evidence type="ECO:0000256" key="1">
    <source>
        <dbReference type="SAM" id="MobiDB-lite"/>
    </source>
</evidence>
<comment type="caution">
    <text evidence="3">The sequence shown here is derived from an EMBL/GenBank/DDBJ whole genome shotgun (WGS) entry which is preliminary data.</text>
</comment>
<dbReference type="PANTHER" id="PTHR36302:SF1">
    <property type="entry name" value="COPPER CHAPERONE PCU(A)C"/>
    <property type="match status" value="1"/>
</dbReference>
<dbReference type="Pfam" id="PF04314">
    <property type="entry name" value="PCuAC"/>
    <property type="match status" value="1"/>
</dbReference>
<feature type="chain" id="PRO_5015469983" evidence="2">
    <location>
        <begin position="21"/>
        <end position="175"/>
    </location>
</feature>
<dbReference type="SUPFAM" id="SSF110087">
    <property type="entry name" value="DR1885-like metal-binding protein"/>
    <property type="match status" value="1"/>
</dbReference>
<evidence type="ECO:0000313" key="3">
    <source>
        <dbReference type="EMBL" id="PVH29284.1"/>
    </source>
</evidence>
<dbReference type="OrthoDB" id="9796962at2"/>
<dbReference type="InterPro" id="IPR058248">
    <property type="entry name" value="Lxx211020-like"/>
</dbReference>
<dbReference type="Gene3D" id="2.60.40.1890">
    <property type="entry name" value="PCu(A)C copper chaperone"/>
    <property type="match status" value="1"/>
</dbReference>
<evidence type="ECO:0000256" key="2">
    <source>
        <dbReference type="SAM" id="SignalP"/>
    </source>
</evidence>
<feature type="region of interest" description="Disordered" evidence="1">
    <location>
        <begin position="147"/>
        <end position="175"/>
    </location>
</feature>